<evidence type="ECO:0000313" key="14">
    <source>
        <dbReference type="Proteomes" id="UP001155057"/>
    </source>
</evidence>
<dbReference type="Proteomes" id="UP001155057">
    <property type="component" value="Unassembled WGS sequence"/>
</dbReference>
<dbReference type="EMBL" id="JANUBB010000008">
    <property type="protein sequence ID" value="MCS3952125.1"/>
    <property type="molecule type" value="Genomic_DNA"/>
</dbReference>
<evidence type="ECO:0000259" key="5">
    <source>
        <dbReference type="SMART" id="SM01002"/>
    </source>
</evidence>
<dbReference type="EMBL" id="JANUAE010000006">
    <property type="protein sequence ID" value="MCS3710337.1"/>
    <property type="molecule type" value="Genomic_DNA"/>
</dbReference>
<dbReference type="InterPro" id="IPR008141">
    <property type="entry name" value="Ala_DH"/>
</dbReference>
<dbReference type="Pfam" id="PF05222">
    <property type="entry name" value="AlaDh_PNT_N"/>
    <property type="match status" value="1"/>
</dbReference>
<accession>A0A840DBM2</accession>
<dbReference type="Proteomes" id="UP001155034">
    <property type="component" value="Unassembled WGS sequence"/>
</dbReference>
<organism evidence="8 14">
    <name type="scientific">Salinibacter ruber</name>
    <dbReference type="NCBI Taxonomy" id="146919"/>
    <lineage>
        <taxon>Bacteria</taxon>
        <taxon>Pseudomonadati</taxon>
        <taxon>Rhodothermota</taxon>
        <taxon>Rhodothermia</taxon>
        <taxon>Rhodothermales</taxon>
        <taxon>Salinibacteraceae</taxon>
        <taxon>Salinibacter</taxon>
    </lineage>
</organism>
<feature type="compositionally biased region" description="Basic and acidic residues" evidence="4">
    <location>
        <begin position="10"/>
        <end position="26"/>
    </location>
</feature>
<dbReference type="InterPro" id="IPR007886">
    <property type="entry name" value="AlaDH/PNT_N"/>
</dbReference>
<dbReference type="GO" id="GO:0042853">
    <property type="term" value="P:L-alanine catabolic process"/>
    <property type="evidence" value="ECO:0007669"/>
    <property type="project" value="InterPro"/>
</dbReference>
<dbReference type="AlphaFoldDB" id="A0A840DBM2"/>
<comment type="caution">
    <text evidence="8">The sequence shown here is derived from an EMBL/GenBank/DDBJ whole genome shotgun (WGS) entry which is preliminary data.</text>
</comment>
<dbReference type="PANTHER" id="PTHR42795">
    <property type="entry name" value="ALANINE DEHYDROGENASE"/>
    <property type="match status" value="1"/>
</dbReference>
<dbReference type="Proteomes" id="UP001155010">
    <property type="component" value="Unassembled WGS sequence"/>
</dbReference>
<evidence type="ECO:0000313" key="10">
    <source>
        <dbReference type="EMBL" id="MCS3952125.1"/>
    </source>
</evidence>
<dbReference type="GeneID" id="83727828"/>
<gene>
    <name evidence="12" type="ORF">GGP45_002444</name>
    <name evidence="8" type="ORF">GGP61_001947</name>
    <name evidence="7" type="ORF">GGP71_002474</name>
    <name evidence="9" type="ORF">GGP82_001557</name>
    <name evidence="10" type="ORF">GGP83_002088</name>
    <name evidence="13" type="ORF">GGP99_000155</name>
    <name evidence="11" type="ORF">GGQ01_001862</name>
</gene>
<evidence type="ECO:0000313" key="7">
    <source>
        <dbReference type="EMBL" id="MCS3678535.1"/>
    </source>
</evidence>
<dbReference type="SUPFAM" id="SSF52283">
    <property type="entry name" value="Formate/glycerate dehydrogenase catalytic domain-like"/>
    <property type="match status" value="1"/>
</dbReference>
<dbReference type="Proteomes" id="UP001155040">
    <property type="component" value="Unassembled WGS sequence"/>
</dbReference>
<evidence type="ECO:0000313" key="8">
    <source>
        <dbReference type="EMBL" id="MCS3710337.1"/>
    </source>
</evidence>
<dbReference type="EC" id="1.4.1.1" evidence="2"/>
<feature type="domain" description="Alanine dehydrogenase/pyridine nucleotide transhydrogenase N-terminal" evidence="6">
    <location>
        <begin position="35"/>
        <end position="169"/>
    </location>
</feature>
<dbReference type="EMBL" id="JANUBL010000004">
    <property type="protein sequence ID" value="MCS4122086.1"/>
    <property type="molecule type" value="Genomic_DNA"/>
</dbReference>
<dbReference type="PANTHER" id="PTHR42795:SF1">
    <property type="entry name" value="ALANINE DEHYDROGENASE"/>
    <property type="match status" value="1"/>
</dbReference>
<evidence type="ECO:0000313" key="13">
    <source>
        <dbReference type="EMBL" id="MCS4156224.1"/>
    </source>
</evidence>
<dbReference type="Proteomes" id="UP001155110">
    <property type="component" value="Unassembled WGS sequence"/>
</dbReference>
<evidence type="ECO:0000256" key="3">
    <source>
        <dbReference type="ARBA" id="ARBA00023002"/>
    </source>
</evidence>
<dbReference type="Proteomes" id="UP001155144">
    <property type="component" value="Unassembled WGS sequence"/>
</dbReference>
<dbReference type="GO" id="GO:0005886">
    <property type="term" value="C:plasma membrane"/>
    <property type="evidence" value="ECO:0007669"/>
    <property type="project" value="TreeGrafter"/>
</dbReference>
<dbReference type="EMBL" id="JANTZM010000001">
    <property type="protein sequence ID" value="MCS4156224.1"/>
    <property type="molecule type" value="Genomic_DNA"/>
</dbReference>
<keyword evidence="3 8" id="KW-0560">Oxidoreductase</keyword>
<dbReference type="InterPro" id="IPR036291">
    <property type="entry name" value="NAD(P)-bd_dom_sf"/>
</dbReference>
<dbReference type="EMBL" id="JANUBF010000011">
    <property type="protein sequence ID" value="MCS4036792.1"/>
    <property type="molecule type" value="Genomic_DNA"/>
</dbReference>
<dbReference type="InterPro" id="IPR007698">
    <property type="entry name" value="AlaDH/PNT_NAD(H)-bd"/>
</dbReference>
<evidence type="ECO:0000256" key="2">
    <source>
        <dbReference type="ARBA" id="ARBA00012897"/>
    </source>
</evidence>
<evidence type="ECO:0000259" key="6">
    <source>
        <dbReference type="SMART" id="SM01003"/>
    </source>
</evidence>
<proteinExistence type="inferred from homology"/>
<dbReference type="EMBL" id="JANUAU010000008">
    <property type="protein sequence ID" value="MCS3678535.1"/>
    <property type="molecule type" value="Genomic_DNA"/>
</dbReference>
<dbReference type="OMA" id="HVKGFMG"/>
<dbReference type="SMART" id="SM01002">
    <property type="entry name" value="AlaDh_PNT_C"/>
    <property type="match status" value="1"/>
</dbReference>
<evidence type="ECO:0000313" key="12">
    <source>
        <dbReference type="EMBL" id="MCS4122086.1"/>
    </source>
</evidence>
<dbReference type="SMART" id="SM01003">
    <property type="entry name" value="AlaDh_PNT_N"/>
    <property type="match status" value="1"/>
</dbReference>
<feature type="region of interest" description="Disordered" evidence="4">
    <location>
        <begin position="1"/>
        <end position="32"/>
    </location>
</feature>
<evidence type="ECO:0000256" key="1">
    <source>
        <dbReference type="ARBA" id="ARBA00005689"/>
    </source>
</evidence>
<name>A0A840DBM2_9BACT</name>
<feature type="domain" description="Alanine dehydrogenase/pyridine nucleotide transhydrogenase NAD(H)-binding" evidence="5">
    <location>
        <begin position="181"/>
        <end position="329"/>
    </location>
</feature>
<dbReference type="Pfam" id="PF01262">
    <property type="entry name" value="AlaDh_PNT_C"/>
    <property type="match status" value="1"/>
</dbReference>
<dbReference type="Gene3D" id="3.40.50.720">
    <property type="entry name" value="NAD(P)-binding Rossmann-like Domain"/>
    <property type="match status" value="2"/>
</dbReference>
<dbReference type="SUPFAM" id="SSF51735">
    <property type="entry name" value="NAD(P)-binding Rossmann-fold domains"/>
    <property type="match status" value="1"/>
</dbReference>
<evidence type="ECO:0000313" key="9">
    <source>
        <dbReference type="EMBL" id="MCS3865008.1"/>
    </source>
</evidence>
<protein>
    <recommendedName>
        <fullName evidence="2">alanine dehydrogenase</fullName>
        <ecNumber evidence="2">1.4.1.1</ecNumber>
    </recommendedName>
</protein>
<evidence type="ECO:0000256" key="4">
    <source>
        <dbReference type="SAM" id="MobiDB-lite"/>
    </source>
</evidence>
<dbReference type="CDD" id="cd05305">
    <property type="entry name" value="L-AlaDH"/>
    <property type="match status" value="1"/>
</dbReference>
<sequence>MEIPSLQQGFERERGLMTQEKPLKQDDEQESLRIGVPREVGNEEQRVALAPSGTGALVANGHEVYVEEGAGHEAHFQNDEYVDAGAELVSAPDDLYERSDLIVKVGPPVEDEMELLQKGQILLSALNLGGTTAEFLHHLMRLQITGIGFEFIRDPDGTFPLVRMMHEITGSVSIQIAGRYLESNEGGKGVMLGGISGVPPATVVILGADVIGQWAARTALGYGAHVIVLDTELGSLRTLENTLDRSVTTAVASEHYLRRAVRSADVVVGAMVTGGERSPLLVTEDMVQSMAPGGVIVDAVMDQGGCIETSRPTTHSDPTYRRHDIVHYCVPNMPSNAARTASYALTHVLVPYLLRIGEAGSINEALWRDEGLRNGTYVYRQHLTKQNLASMFGMSHRDIELLIASGI</sequence>
<dbReference type="Proteomes" id="UP001155027">
    <property type="component" value="Unassembled WGS sequence"/>
</dbReference>
<dbReference type="GO" id="GO:0000286">
    <property type="term" value="F:alanine dehydrogenase activity"/>
    <property type="evidence" value="ECO:0007669"/>
    <property type="project" value="UniProtKB-EC"/>
</dbReference>
<comment type="similarity">
    <text evidence="1">Belongs to the AlaDH/PNT family.</text>
</comment>
<dbReference type="EMBL" id="JANTYZ010000003">
    <property type="protein sequence ID" value="MCS3865008.1"/>
    <property type="molecule type" value="Genomic_DNA"/>
</dbReference>
<evidence type="ECO:0000313" key="11">
    <source>
        <dbReference type="EMBL" id="MCS4036792.1"/>
    </source>
</evidence>
<dbReference type="RefSeq" id="WP_011403664.1">
    <property type="nucleotide sequence ID" value="NZ_CALTRV010000023.1"/>
</dbReference>
<reference evidence="8" key="1">
    <citation type="submission" date="2022-08" db="EMBL/GenBank/DDBJ databases">
        <title>Genomic Encyclopedia of Type Strains, Phase V (KMG-V): Genome sequencing to study the core and pangenomes of soil and plant-associated prokaryotes.</title>
        <authorList>
            <person name="Whitman W."/>
        </authorList>
    </citation>
    <scope>NUCLEOTIDE SEQUENCE</scope>
    <source>
        <strain evidence="7">0</strain>
        <strain evidence="9">SP2016B</strain>
        <strain evidence="10">SP2017</strain>
        <strain evidence="13">SP3002</strain>
        <strain evidence="11">SP3012</strain>
        <strain evidence="12">SP3026</strain>
        <strain evidence="8">SP3049</strain>
    </source>
</reference>